<sequence length="86" mass="10146">MSKAELFEFLDYWSQQDQSDGDSKPINPYHLGGYMLSPGFHLKWYLEEPAFLALAKELDYETEAKESGKFLFEYSDQHVEIEMTRK</sequence>
<keyword evidence="2" id="KW-1185">Reference proteome</keyword>
<proteinExistence type="predicted"/>
<protein>
    <submittedName>
        <fullName evidence="1">Uncharacterized protein</fullName>
    </submittedName>
</protein>
<reference evidence="2" key="1">
    <citation type="submission" date="2023-07" db="EMBL/GenBank/DDBJ databases">
        <title>Functional and genomic diversity of the sorghum phyllosphere microbiome.</title>
        <authorList>
            <person name="Shade A."/>
        </authorList>
    </citation>
    <scope>NUCLEOTIDE SEQUENCE [LARGE SCALE GENOMIC DNA]</scope>
    <source>
        <strain evidence="2">SORGH_AS_0422</strain>
    </source>
</reference>
<comment type="caution">
    <text evidence="1">The sequence shown here is derived from an EMBL/GenBank/DDBJ whole genome shotgun (WGS) entry which is preliminary data.</text>
</comment>
<dbReference type="RefSeq" id="WP_311951091.1">
    <property type="nucleotide sequence ID" value="NZ_JAVLVU010000001.1"/>
</dbReference>
<name>A0ABU3GVJ2_9SPHI</name>
<accession>A0ABU3GVJ2</accession>
<dbReference type="EMBL" id="JAVLVU010000001">
    <property type="protein sequence ID" value="MDT3403789.1"/>
    <property type="molecule type" value="Genomic_DNA"/>
</dbReference>
<evidence type="ECO:0000313" key="1">
    <source>
        <dbReference type="EMBL" id="MDT3403789.1"/>
    </source>
</evidence>
<dbReference type="Proteomes" id="UP001258315">
    <property type="component" value="Unassembled WGS sequence"/>
</dbReference>
<gene>
    <name evidence="1" type="ORF">QE417_002861</name>
</gene>
<organism evidence="1 2">
    <name type="scientific">Mucilaginibacter terrae</name>
    <dbReference type="NCBI Taxonomy" id="1955052"/>
    <lineage>
        <taxon>Bacteria</taxon>
        <taxon>Pseudomonadati</taxon>
        <taxon>Bacteroidota</taxon>
        <taxon>Sphingobacteriia</taxon>
        <taxon>Sphingobacteriales</taxon>
        <taxon>Sphingobacteriaceae</taxon>
        <taxon>Mucilaginibacter</taxon>
    </lineage>
</organism>
<evidence type="ECO:0000313" key="2">
    <source>
        <dbReference type="Proteomes" id="UP001258315"/>
    </source>
</evidence>